<evidence type="ECO:0000313" key="3">
    <source>
        <dbReference type="Proteomes" id="UP001492380"/>
    </source>
</evidence>
<reference evidence="2 3" key="1">
    <citation type="submission" date="2024-04" db="EMBL/GenBank/DDBJ databases">
        <title>Phyllosticta paracitricarpa is synonymous to the EU quarantine fungus P. citricarpa based on phylogenomic analyses.</title>
        <authorList>
            <consortium name="Lawrence Berkeley National Laboratory"/>
            <person name="Van Ingen-Buijs V.A."/>
            <person name="Van Westerhoven A.C."/>
            <person name="Haridas S."/>
            <person name="Skiadas P."/>
            <person name="Martin F."/>
            <person name="Groenewald J.Z."/>
            <person name="Crous P.W."/>
            <person name="Seidl M.F."/>
        </authorList>
    </citation>
    <scope>NUCLEOTIDE SEQUENCE [LARGE SCALE GENOMIC DNA]</scope>
    <source>
        <strain evidence="2 3">CBS 123374</strain>
    </source>
</reference>
<proteinExistence type="predicted"/>
<dbReference type="EMBL" id="JBBWRZ010000005">
    <property type="protein sequence ID" value="KAK8235636.1"/>
    <property type="molecule type" value="Genomic_DNA"/>
</dbReference>
<feature type="region of interest" description="Disordered" evidence="1">
    <location>
        <begin position="293"/>
        <end position="344"/>
    </location>
</feature>
<accession>A0ABR1YQR2</accession>
<feature type="compositionally biased region" description="Basic and acidic residues" evidence="1">
    <location>
        <begin position="228"/>
        <end position="243"/>
    </location>
</feature>
<evidence type="ECO:0000313" key="2">
    <source>
        <dbReference type="EMBL" id="KAK8235636.1"/>
    </source>
</evidence>
<feature type="region of interest" description="Disordered" evidence="1">
    <location>
        <begin position="212"/>
        <end position="259"/>
    </location>
</feature>
<gene>
    <name evidence="2" type="ORF">HDK90DRAFT_252193</name>
</gene>
<feature type="compositionally biased region" description="Low complexity" evidence="1">
    <location>
        <begin position="244"/>
        <end position="255"/>
    </location>
</feature>
<comment type="caution">
    <text evidence="2">The sequence shown here is derived from an EMBL/GenBank/DDBJ whole genome shotgun (WGS) entry which is preliminary data.</text>
</comment>
<organism evidence="2 3">
    <name type="scientific">Phyllosticta capitalensis</name>
    <dbReference type="NCBI Taxonomy" id="121624"/>
    <lineage>
        <taxon>Eukaryota</taxon>
        <taxon>Fungi</taxon>
        <taxon>Dikarya</taxon>
        <taxon>Ascomycota</taxon>
        <taxon>Pezizomycotina</taxon>
        <taxon>Dothideomycetes</taxon>
        <taxon>Dothideomycetes incertae sedis</taxon>
        <taxon>Botryosphaeriales</taxon>
        <taxon>Phyllostictaceae</taxon>
        <taxon>Phyllosticta</taxon>
    </lineage>
</organism>
<name>A0ABR1YQR2_9PEZI</name>
<dbReference type="Proteomes" id="UP001492380">
    <property type="component" value="Unassembled WGS sequence"/>
</dbReference>
<protein>
    <submittedName>
        <fullName evidence="2">Uncharacterized protein</fullName>
    </submittedName>
</protein>
<keyword evidence="3" id="KW-1185">Reference proteome</keyword>
<sequence length="344" mass="38532">MSTMSSMFTSIQNLDDPFVDQPCTPSPALERIRHHQEQLEQSATSPRSAPKTRFTAEDIEKINATRRSRRKQLVCFLKNRTHLRQLDKVLYDAGIDKLNADDRDYLIQQGPWEIVELPDGEQVLESRRDEFKSAMTELDEETVAIGLKCRESLSAHASLKAIHDRLQGDDKVPKRGNDVFQTCKFNMHSYVDMMRDMFASFCRVVDDAGNNEKPGEHMDADTSSAHASDPELHDDRDRIDDPKSSAPATATTSPAHLEQSTIIARTSTTSLNSEWLELDSPYPKETSRAVQTLPSNNMDAEANAEETKQALPSLELLDKTESQPGQQDDPADEDLVFVGGVGQN</sequence>
<evidence type="ECO:0000256" key="1">
    <source>
        <dbReference type="SAM" id="MobiDB-lite"/>
    </source>
</evidence>